<protein>
    <submittedName>
        <fullName evidence="2">Uncharacterized protein</fullName>
    </submittedName>
</protein>
<feature type="compositionally biased region" description="Polar residues" evidence="1">
    <location>
        <begin position="141"/>
        <end position="152"/>
    </location>
</feature>
<sequence>MEAVQLNENIEEKKYAKLLDLEERDEGEESFQESSITEVSEIEEALDMKVGEICLSSKDIHEELEDDHEEEIKEKRDANQQNEEKHVVFDTVPTTEKLEIEYREQEEYDEEEESVSDSDEEAEEESDASDNEGSSVYAATVESSSVENQTQMPLPVEAEVEAEESGALQSNGELKGITESVRSSVSYNRRSTPAVSEVDADVCSANGLGGYIADDSVEPKKVSRARKPFSKFFQRNDHTNVRSGALKESNRIGSFKFALFGADEETEKKEIGRAIGRRLTILEGQLNAEFSKLDGIGNVETDFELPEPYKPIFQMYEVPAKKRFFRSLLHRKVSSN</sequence>
<dbReference type="Proteomes" id="UP000095023">
    <property type="component" value="Unassembled WGS sequence"/>
</dbReference>
<organism evidence="2 3">
    <name type="scientific">Tortispora caseinolytica NRRL Y-17796</name>
    <dbReference type="NCBI Taxonomy" id="767744"/>
    <lineage>
        <taxon>Eukaryota</taxon>
        <taxon>Fungi</taxon>
        <taxon>Dikarya</taxon>
        <taxon>Ascomycota</taxon>
        <taxon>Saccharomycotina</taxon>
        <taxon>Trigonopsidomycetes</taxon>
        <taxon>Trigonopsidales</taxon>
        <taxon>Trigonopsidaceae</taxon>
        <taxon>Tortispora</taxon>
    </lineage>
</organism>
<feature type="region of interest" description="Disordered" evidence="1">
    <location>
        <begin position="60"/>
        <end position="175"/>
    </location>
</feature>
<accession>A0A1E4TKZ1</accession>
<dbReference type="AlphaFoldDB" id="A0A1E4TKZ1"/>
<gene>
    <name evidence="2" type="ORF">CANCADRAFT_30504</name>
</gene>
<name>A0A1E4TKZ1_9ASCO</name>
<feature type="compositionally biased region" description="Acidic residues" evidence="1">
    <location>
        <begin position="106"/>
        <end position="130"/>
    </location>
</feature>
<dbReference type="EMBL" id="KV453841">
    <property type="protein sequence ID" value="ODV92318.1"/>
    <property type="molecule type" value="Genomic_DNA"/>
</dbReference>
<feature type="compositionally biased region" description="Basic and acidic residues" evidence="1">
    <location>
        <begin position="70"/>
        <end position="88"/>
    </location>
</feature>
<proteinExistence type="predicted"/>
<evidence type="ECO:0000256" key="1">
    <source>
        <dbReference type="SAM" id="MobiDB-lite"/>
    </source>
</evidence>
<feature type="compositionally biased region" description="Basic and acidic residues" evidence="1">
    <location>
        <begin position="96"/>
        <end position="105"/>
    </location>
</feature>
<reference evidence="3" key="1">
    <citation type="submission" date="2016-02" db="EMBL/GenBank/DDBJ databases">
        <title>Comparative genomics of biotechnologically important yeasts.</title>
        <authorList>
            <consortium name="DOE Joint Genome Institute"/>
            <person name="Riley R."/>
            <person name="Haridas S."/>
            <person name="Wolfe K.H."/>
            <person name="Lopes M.R."/>
            <person name="Hittinger C.T."/>
            <person name="Goker M."/>
            <person name="Salamov A."/>
            <person name="Wisecaver J."/>
            <person name="Long T.M."/>
            <person name="Aerts A.L."/>
            <person name="Barry K."/>
            <person name="Choi C."/>
            <person name="Clum A."/>
            <person name="Coughlan A.Y."/>
            <person name="Deshpande S."/>
            <person name="Douglass A.P."/>
            <person name="Hanson S.J."/>
            <person name="Klenk H.-P."/>
            <person name="Labutti K."/>
            <person name="Lapidus A."/>
            <person name="Lindquist E."/>
            <person name="Lipzen A."/>
            <person name="Meier-Kolthoff J.P."/>
            <person name="Ohm R.A."/>
            <person name="Otillar R.P."/>
            <person name="Pangilinan J."/>
            <person name="Peng Y."/>
            <person name="Rokas A."/>
            <person name="Rosa C.A."/>
            <person name="Scheuner C."/>
            <person name="Sibirny A.A."/>
            <person name="Slot J.C."/>
            <person name="Stielow J.B."/>
            <person name="Sun H."/>
            <person name="Kurtzman C.P."/>
            <person name="Blackwell M."/>
            <person name="Jeffries T.W."/>
            <person name="Grigoriev I.V."/>
        </authorList>
    </citation>
    <scope>NUCLEOTIDE SEQUENCE [LARGE SCALE GENOMIC DNA]</scope>
    <source>
        <strain evidence="3">NRRL Y-17796</strain>
    </source>
</reference>
<keyword evidence="3" id="KW-1185">Reference proteome</keyword>
<evidence type="ECO:0000313" key="3">
    <source>
        <dbReference type="Proteomes" id="UP000095023"/>
    </source>
</evidence>
<evidence type="ECO:0000313" key="2">
    <source>
        <dbReference type="EMBL" id="ODV92318.1"/>
    </source>
</evidence>